<dbReference type="Gene3D" id="2.60.200.10">
    <property type="match status" value="1"/>
</dbReference>
<evidence type="ECO:0000313" key="4">
    <source>
        <dbReference type="Proteomes" id="UP001107558"/>
    </source>
</evidence>
<dbReference type="GO" id="GO:0006355">
    <property type="term" value="P:regulation of DNA-templated transcription"/>
    <property type="evidence" value="ECO:0007669"/>
    <property type="project" value="InterPro"/>
</dbReference>
<dbReference type="Proteomes" id="UP001107558">
    <property type="component" value="Chromosome 1"/>
</dbReference>
<sequence>MVMSLYRTLKTGTLKKRRESSLGPPTDNKELLSLPPSSTEPPLSSSASTVNNNSTDMVSRRKILSRSRDDLNLETFVQADEEDVWYQKEKLFREHIQEVLDKWTQIDDEIWAKVIVFERNRRVAKAYARTPVLTVNGSDDGFDGMRIGLCGFDNPMRDQKTDELKRHVGQGVKLKMDDNGNILARRYSKSNIYVKGTGSTTNDETAIGTEILKSPNQCLEMEKVMKIFDMKKFQSNVNRELSRSYPDRRRLETQCMSVLAFVKSENDVLDCPIWILIINVVAMDMLKSKLPPVHRQFDIRNRPRIPVPDEDPYSVAGNEIDSSGSSGFGASGIYGRLPRDQILMQQSSSYSPLRRDKPPKLPPRDLYGLHENHIKPDYDEIDDDEIRVKLVSRKTDKNKNQRKYDDPYYCGLRARVPNFAKEKVTRKTSRANEEIYVSSSGGRNLNRTPREPIINKRRSIAHLDRHQPTFSSLYQLNQINDPRSSLYQRLHHHSYNMMSPGLRQYGMWHARSYESGIDSEFIESPYHIYGRLPTPSSRGSRNYIASNSRMYIGDWE</sequence>
<feature type="region of interest" description="Disordered" evidence="1">
    <location>
        <begin position="348"/>
        <end position="372"/>
    </location>
</feature>
<proteinExistence type="predicted"/>
<feature type="region of interest" description="Disordered" evidence="1">
    <location>
        <begin position="302"/>
        <end position="322"/>
    </location>
</feature>
<comment type="caution">
    <text evidence="3">The sequence shown here is derived from an EMBL/GenBank/DDBJ whole genome shotgun (WGS) entry which is preliminary data.</text>
</comment>
<evidence type="ECO:0000313" key="3">
    <source>
        <dbReference type="EMBL" id="KAG5680868.1"/>
    </source>
</evidence>
<dbReference type="InterPro" id="IPR001132">
    <property type="entry name" value="SMAD_dom_Dwarfin-type"/>
</dbReference>
<dbReference type="AlphaFoldDB" id="A0A9J6CFM5"/>
<evidence type="ECO:0000256" key="1">
    <source>
        <dbReference type="SAM" id="MobiDB-lite"/>
    </source>
</evidence>
<dbReference type="GO" id="GO:0009791">
    <property type="term" value="P:post-embryonic development"/>
    <property type="evidence" value="ECO:0007669"/>
    <property type="project" value="UniProtKB-ARBA"/>
</dbReference>
<dbReference type="InterPro" id="IPR008984">
    <property type="entry name" value="SMAD_FHA_dom_sf"/>
</dbReference>
<feature type="domain" description="MH2" evidence="2">
    <location>
        <begin position="111"/>
        <end position="303"/>
    </location>
</feature>
<name>A0A9J6CFM5_POLVA</name>
<organism evidence="3 4">
    <name type="scientific">Polypedilum vanderplanki</name>
    <name type="common">Sleeping chironomid midge</name>
    <dbReference type="NCBI Taxonomy" id="319348"/>
    <lineage>
        <taxon>Eukaryota</taxon>
        <taxon>Metazoa</taxon>
        <taxon>Ecdysozoa</taxon>
        <taxon>Arthropoda</taxon>
        <taxon>Hexapoda</taxon>
        <taxon>Insecta</taxon>
        <taxon>Pterygota</taxon>
        <taxon>Neoptera</taxon>
        <taxon>Endopterygota</taxon>
        <taxon>Diptera</taxon>
        <taxon>Nematocera</taxon>
        <taxon>Chironomoidea</taxon>
        <taxon>Chironomidae</taxon>
        <taxon>Chironominae</taxon>
        <taxon>Polypedilum</taxon>
        <taxon>Polypedilum</taxon>
    </lineage>
</organism>
<dbReference type="GO" id="GO:0050793">
    <property type="term" value="P:regulation of developmental process"/>
    <property type="evidence" value="ECO:0007669"/>
    <property type="project" value="UniProtKB-ARBA"/>
</dbReference>
<dbReference type="InterPro" id="IPR017855">
    <property type="entry name" value="SMAD-like_dom_sf"/>
</dbReference>
<dbReference type="PROSITE" id="PS51076">
    <property type="entry name" value="MH2"/>
    <property type="match status" value="1"/>
</dbReference>
<dbReference type="OrthoDB" id="5973987at2759"/>
<feature type="compositionally biased region" description="Basic and acidic residues" evidence="1">
    <location>
        <begin position="353"/>
        <end position="372"/>
    </location>
</feature>
<evidence type="ECO:0000259" key="2">
    <source>
        <dbReference type="PROSITE" id="PS51076"/>
    </source>
</evidence>
<gene>
    <name evidence="3" type="ORF">PVAND_010349</name>
</gene>
<dbReference type="Pfam" id="PF03166">
    <property type="entry name" value="MH2"/>
    <property type="match status" value="1"/>
</dbReference>
<dbReference type="PANTHER" id="PTHR22742">
    <property type="entry name" value="EXPANSION, ISOFORM A-RELATED"/>
    <property type="match status" value="1"/>
</dbReference>
<feature type="compositionally biased region" description="Low complexity" evidence="1">
    <location>
        <begin position="31"/>
        <end position="55"/>
    </location>
</feature>
<feature type="region of interest" description="Disordered" evidence="1">
    <location>
        <begin position="14"/>
        <end position="57"/>
    </location>
</feature>
<dbReference type="FunFam" id="2.60.200.10:FF:000006">
    <property type="entry name" value="Expansion, isoform A"/>
    <property type="match status" value="1"/>
</dbReference>
<keyword evidence="4" id="KW-1185">Reference proteome</keyword>
<accession>A0A9J6CFM5</accession>
<reference evidence="3" key="1">
    <citation type="submission" date="2021-03" db="EMBL/GenBank/DDBJ databases">
        <title>Chromosome level genome of the anhydrobiotic midge Polypedilum vanderplanki.</title>
        <authorList>
            <person name="Yoshida Y."/>
            <person name="Kikawada T."/>
            <person name="Gusev O."/>
        </authorList>
    </citation>
    <scope>NUCLEOTIDE SEQUENCE</scope>
    <source>
        <strain evidence="3">NIAS01</strain>
        <tissue evidence="3">Whole body or cell culture</tissue>
    </source>
</reference>
<dbReference type="EMBL" id="JADBJN010000001">
    <property type="protein sequence ID" value="KAG5680868.1"/>
    <property type="molecule type" value="Genomic_DNA"/>
</dbReference>
<dbReference type="SMART" id="SM00524">
    <property type="entry name" value="DWB"/>
    <property type="match status" value="1"/>
</dbReference>
<dbReference type="PANTHER" id="PTHR22742:SF2">
    <property type="entry name" value="EXPANSION, ISOFORM A-RELATED"/>
    <property type="match status" value="1"/>
</dbReference>
<dbReference type="GO" id="GO:0051239">
    <property type="term" value="P:regulation of multicellular organismal process"/>
    <property type="evidence" value="ECO:0007669"/>
    <property type="project" value="UniProtKB-ARBA"/>
</dbReference>
<protein>
    <recommendedName>
        <fullName evidence="2">MH2 domain-containing protein</fullName>
    </recommendedName>
</protein>
<dbReference type="SUPFAM" id="SSF49879">
    <property type="entry name" value="SMAD/FHA domain"/>
    <property type="match status" value="1"/>
</dbReference>